<evidence type="ECO:0000313" key="4">
    <source>
        <dbReference type="EMBL" id="MBR9653422.1"/>
    </source>
</evidence>
<dbReference type="RefSeq" id="WP_212703045.1">
    <property type="nucleotide sequence ID" value="NZ_JADMKU010000030.1"/>
</dbReference>
<feature type="region of interest" description="Disordered" evidence="2">
    <location>
        <begin position="122"/>
        <end position="146"/>
    </location>
</feature>
<feature type="domain" description="Amidase" evidence="3">
    <location>
        <begin position="51"/>
        <end position="455"/>
    </location>
</feature>
<organism evidence="4 5">
    <name type="scientific">Thalassovita aquimarina</name>
    <dbReference type="NCBI Taxonomy" id="2785917"/>
    <lineage>
        <taxon>Bacteria</taxon>
        <taxon>Pseudomonadati</taxon>
        <taxon>Pseudomonadota</taxon>
        <taxon>Alphaproteobacteria</taxon>
        <taxon>Rhodobacterales</taxon>
        <taxon>Roseobacteraceae</taxon>
        <taxon>Thalassovita</taxon>
    </lineage>
</organism>
<dbReference type="InterPro" id="IPR020556">
    <property type="entry name" value="Amidase_CS"/>
</dbReference>
<dbReference type="PANTHER" id="PTHR11895">
    <property type="entry name" value="TRANSAMIDASE"/>
    <property type="match status" value="1"/>
</dbReference>
<accession>A0ABS5HXD5</accession>
<name>A0ABS5HXD5_9RHOB</name>
<evidence type="ECO:0000259" key="3">
    <source>
        <dbReference type="Pfam" id="PF01425"/>
    </source>
</evidence>
<dbReference type="PROSITE" id="PS00571">
    <property type="entry name" value="AMIDASES"/>
    <property type="match status" value="1"/>
</dbReference>
<gene>
    <name evidence="4" type="ORF">IT775_20080</name>
</gene>
<dbReference type="Proteomes" id="UP001195941">
    <property type="component" value="Unassembled WGS sequence"/>
</dbReference>
<evidence type="ECO:0000256" key="1">
    <source>
        <dbReference type="ARBA" id="ARBA00009199"/>
    </source>
</evidence>
<comment type="caution">
    <text evidence="4">The sequence shown here is derived from an EMBL/GenBank/DDBJ whole genome shotgun (WGS) entry which is preliminary data.</text>
</comment>
<feature type="compositionally biased region" description="Polar residues" evidence="2">
    <location>
        <begin position="124"/>
        <end position="141"/>
    </location>
</feature>
<dbReference type="PANTHER" id="PTHR11895:SF7">
    <property type="entry name" value="GLUTAMYL-TRNA(GLN) AMIDOTRANSFERASE SUBUNIT A, MITOCHONDRIAL"/>
    <property type="match status" value="1"/>
</dbReference>
<evidence type="ECO:0000313" key="5">
    <source>
        <dbReference type="Proteomes" id="UP001195941"/>
    </source>
</evidence>
<reference evidence="4 5" key="1">
    <citation type="journal article" date="2021" name="Arch. Microbiol.">
        <title>Thalassobius aquimarinus sp. nov., isolated from the Sea of Japan seashore.</title>
        <authorList>
            <person name="Kurilenko V.V."/>
            <person name="Romanenko L.A."/>
            <person name="Chernysheva N.Y."/>
            <person name="Velansky P.V."/>
            <person name="Tekutyeva L.A."/>
            <person name="Isaeva M.P."/>
            <person name="Mikhailov V.V."/>
        </authorList>
    </citation>
    <scope>NUCLEOTIDE SEQUENCE [LARGE SCALE GENOMIC DNA]</scope>
    <source>
        <strain evidence="4 5">KMM 8518</strain>
    </source>
</reference>
<proteinExistence type="inferred from homology"/>
<dbReference type="EMBL" id="JADMKU010000030">
    <property type="protein sequence ID" value="MBR9653422.1"/>
    <property type="molecule type" value="Genomic_DNA"/>
</dbReference>
<evidence type="ECO:0000256" key="2">
    <source>
        <dbReference type="SAM" id="MobiDB-lite"/>
    </source>
</evidence>
<sequence length="479" mass="50722">MNLEEYATHDAIGLGELVAKGDVSSDELVALAREGIEKTNPALNFLVRELEEPVTGEASGAMGGVPFLVKDMLIQAAGIPQTMGSRALAGDIFSAPHSSELFKRFQKAGLTTIGRTATPEFAFNGTTEPVANGPTRNPWNTSVSSGGSSGGSAAAVAAGVVPLAHGNDGGGSLRIPAAACGLVGLKPSRGRTPLGPDYQLPLMGMVSEFAMTRTTRDSAMLLDLVNGPEANSFVPLAKPETPYSESIKRPMAGLRIAIAPMGFKGEKPTQKSLSDEVRRVGTLLSSMGHNVTDISHIPFEPEQFHTANYRFWMSFLARGVYGLAQALGVEPSTDLFETCTLRGAEAGLKVTAPMIEEGIQIMSGICQQMGTFFSDYDAVVLPPYANLALPLGDSNQNHPDWTIEQYYEELFARFNSTSPFNMTGQPAIAVPTGMVEGVPAGVQIAAPVAREDILLNLSAQLEEGTNWTSRRPGIHVANG</sequence>
<dbReference type="Pfam" id="PF01425">
    <property type="entry name" value="Amidase"/>
    <property type="match status" value="1"/>
</dbReference>
<dbReference type="InterPro" id="IPR036928">
    <property type="entry name" value="AS_sf"/>
</dbReference>
<keyword evidence="5" id="KW-1185">Reference proteome</keyword>
<dbReference type="InterPro" id="IPR023631">
    <property type="entry name" value="Amidase_dom"/>
</dbReference>
<dbReference type="InterPro" id="IPR000120">
    <property type="entry name" value="Amidase"/>
</dbReference>
<dbReference type="SUPFAM" id="SSF75304">
    <property type="entry name" value="Amidase signature (AS) enzymes"/>
    <property type="match status" value="1"/>
</dbReference>
<protein>
    <submittedName>
        <fullName evidence="4">Amidase</fullName>
    </submittedName>
</protein>
<comment type="similarity">
    <text evidence="1">Belongs to the amidase family.</text>
</comment>
<dbReference type="Gene3D" id="3.90.1300.10">
    <property type="entry name" value="Amidase signature (AS) domain"/>
    <property type="match status" value="1"/>
</dbReference>